<dbReference type="AlphaFoldDB" id="A0A1F8AQ43"/>
<dbReference type="EMBL" id="MGGW01000020">
    <property type="protein sequence ID" value="OGM53882.1"/>
    <property type="molecule type" value="Genomic_DNA"/>
</dbReference>
<name>A0A1F8AQ43_9BACT</name>
<evidence type="ECO:0008006" key="3">
    <source>
        <dbReference type="Google" id="ProtNLM"/>
    </source>
</evidence>
<protein>
    <recommendedName>
        <fullName evidence="3">Orc1-like AAA ATPase domain-containing protein</fullName>
    </recommendedName>
</protein>
<accession>A0A1F8AQ43</accession>
<gene>
    <name evidence="1" type="ORF">A3E44_05715</name>
</gene>
<sequence>MSTVDFGQFRGLYTPENFVGRGDVVERVMGDLKALQRASHVPQRCLTTVGEPGSGKTWLVRHIGETARWEFGDGFRVVSLNFRDYADTPSVAAPLIDVCRQLKDEDVHGATLPDFTREMVGRLKGVTREGREAPWKSPELRNSSQKLRTIHPFTKEELSQVFPNSRHGTDKVMNVSLGNPAVSALLEDSDSFQVGVERSLDYFLQRLSASQRSMFKGHLRVLAVLRFYAFETGVLVN</sequence>
<evidence type="ECO:0000313" key="2">
    <source>
        <dbReference type="Proteomes" id="UP000178603"/>
    </source>
</evidence>
<dbReference type="Proteomes" id="UP000178603">
    <property type="component" value="Unassembled WGS sequence"/>
</dbReference>
<dbReference type="InterPro" id="IPR027417">
    <property type="entry name" value="P-loop_NTPase"/>
</dbReference>
<reference evidence="1 2" key="1">
    <citation type="journal article" date="2016" name="Nat. Commun.">
        <title>Thousands of microbial genomes shed light on interconnected biogeochemical processes in an aquifer system.</title>
        <authorList>
            <person name="Anantharaman K."/>
            <person name="Brown C.T."/>
            <person name="Hug L.A."/>
            <person name="Sharon I."/>
            <person name="Castelle C.J."/>
            <person name="Probst A.J."/>
            <person name="Thomas B.C."/>
            <person name="Singh A."/>
            <person name="Wilkins M.J."/>
            <person name="Karaoz U."/>
            <person name="Brodie E.L."/>
            <person name="Williams K.H."/>
            <person name="Hubbard S.S."/>
            <person name="Banfield J.F."/>
        </authorList>
    </citation>
    <scope>NUCLEOTIDE SEQUENCE [LARGE SCALE GENOMIC DNA]</scope>
</reference>
<dbReference type="SUPFAM" id="SSF52540">
    <property type="entry name" value="P-loop containing nucleoside triphosphate hydrolases"/>
    <property type="match status" value="1"/>
</dbReference>
<comment type="caution">
    <text evidence="1">The sequence shown here is derived from an EMBL/GenBank/DDBJ whole genome shotgun (WGS) entry which is preliminary data.</text>
</comment>
<proteinExistence type="predicted"/>
<evidence type="ECO:0000313" key="1">
    <source>
        <dbReference type="EMBL" id="OGM53882.1"/>
    </source>
</evidence>
<organism evidence="1 2">
    <name type="scientific">Candidatus Woesebacteria bacterium RIFCSPHIGHO2_12_FULL_41_24</name>
    <dbReference type="NCBI Taxonomy" id="1802510"/>
    <lineage>
        <taxon>Bacteria</taxon>
        <taxon>Candidatus Woeseibacteriota</taxon>
    </lineage>
</organism>
<dbReference type="Gene3D" id="3.40.50.300">
    <property type="entry name" value="P-loop containing nucleotide triphosphate hydrolases"/>
    <property type="match status" value="1"/>
</dbReference>